<keyword evidence="1" id="KW-1133">Transmembrane helix</keyword>
<dbReference type="KEGG" id="aft:BBF96_01040"/>
<protein>
    <recommendedName>
        <fullName evidence="2">DZANK-type domain-containing protein</fullName>
    </recommendedName>
</protein>
<dbReference type="Pfam" id="PF12773">
    <property type="entry name" value="DZR"/>
    <property type="match status" value="1"/>
</dbReference>
<keyword evidence="1" id="KW-0472">Membrane</keyword>
<evidence type="ECO:0000313" key="3">
    <source>
        <dbReference type="EMBL" id="AZR72099.1"/>
    </source>
</evidence>
<evidence type="ECO:0000313" key="4">
    <source>
        <dbReference type="Proteomes" id="UP000267250"/>
    </source>
</evidence>
<evidence type="ECO:0000259" key="2">
    <source>
        <dbReference type="Pfam" id="PF12773"/>
    </source>
</evidence>
<organism evidence="3 4">
    <name type="scientific">Anoxybacter fermentans</name>
    <dbReference type="NCBI Taxonomy" id="1323375"/>
    <lineage>
        <taxon>Bacteria</taxon>
        <taxon>Bacillati</taxon>
        <taxon>Bacillota</taxon>
        <taxon>Clostridia</taxon>
        <taxon>Halanaerobiales</taxon>
        <taxon>Anoxybacter</taxon>
    </lineage>
</organism>
<dbReference type="EMBL" id="CP016379">
    <property type="protein sequence ID" value="AZR72099.1"/>
    <property type="molecule type" value="Genomic_DNA"/>
</dbReference>
<name>A0A3S9SV12_9FIRM</name>
<keyword evidence="4" id="KW-1185">Reference proteome</keyword>
<accession>A0A3S9SV12</accession>
<proteinExistence type="predicted"/>
<keyword evidence="1" id="KW-0812">Transmembrane</keyword>
<feature type="domain" description="DZANK-type" evidence="2">
    <location>
        <begin position="60"/>
        <end position="101"/>
    </location>
</feature>
<dbReference type="AlphaFoldDB" id="A0A3S9SV12"/>
<dbReference type="Proteomes" id="UP000267250">
    <property type="component" value="Chromosome"/>
</dbReference>
<reference evidence="3 4" key="1">
    <citation type="submission" date="2016-07" db="EMBL/GenBank/DDBJ databases">
        <title>Genome and transcriptome analysis of iron-reducing fermentative bacteria Anoxybacter fermentans.</title>
        <authorList>
            <person name="Zeng X."/>
            <person name="Shao Z."/>
        </authorList>
    </citation>
    <scope>NUCLEOTIDE SEQUENCE [LARGE SCALE GENOMIC DNA]</scope>
    <source>
        <strain evidence="3 4">DY22613</strain>
    </source>
</reference>
<dbReference type="OrthoDB" id="2353968at2"/>
<dbReference type="InterPro" id="IPR025874">
    <property type="entry name" value="DZR"/>
</dbReference>
<gene>
    <name evidence="3" type="ORF">BBF96_01040</name>
</gene>
<sequence length="110" mass="12563">MNLWLFILIGFILAAQAVWIFLDARKRGESYWLWGFFGLLNFPSSLIIYLLVTRTKKITCPDCGRKFSKNNNCCPHCGGATLTCPGCHEQIQISWVYCPYCSCKLKEGDD</sequence>
<dbReference type="RefSeq" id="WP_127015425.1">
    <property type="nucleotide sequence ID" value="NZ_CP016379.1"/>
</dbReference>
<evidence type="ECO:0000256" key="1">
    <source>
        <dbReference type="SAM" id="Phobius"/>
    </source>
</evidence>
<feature type="transmembrane region" description="Helical" evidence="1">
    <location>
        <begin position="33"/>
        <end position="52"/>
    </location>
</feature>